<dbReference type="Pfam" id="PF13607">
    <property type="entry name" value="Succ_CoA_lig"/>
    <property type="match status" value="1"/>
</dbReference>
<dbReference type="InterPro" id="IPR003781">
    <property type="entry name" value="CoA-bd"/>
</dbReference>
<dbReference type="Pfam" id="PF13549">
    <property type="entry name" value="ATP-grasp_5"/>
    <property type="match status" value="1"/>
</dbReference>
<gene>
    <name evidence="7" type="ORF">EH32_06015</name>
</gene>
<evidence type="ECO:0000313" key="7">
    <source>
        <dbReference type="EMBL" id="KEO98657.1"/>
    </source>
</evidence>
<dbReference type="Pfam" id="PF13380">
    <property type="entry name" value="CoA_binding_2"/>
    <property type="match status" value="1"/>
</dbReference>
<dbReference type="SUPFAM" id="SSF56059">
    <property type="entry name" value="Glutathione synthetase ATP-binding domain-like"/>
    <property type="match status" value="1"/>
</dbReference>
<dbReference type="PANTHER" id="PTHR43334">
    <property type="entry name" value="ACETATE--COA LIGASE [ADP-FORMING]"/>
    <property type="match status" value="1"/>
</dbReference>
<dbReference type="SMART" id="SM00881">
    <property type="entry name" value="CoA_binding"/>
    <property type="match status" value="1"/>
</dbReference>
<dbReference type="OrthoDB" id="9807426at2"/>
<dbReference type="InterPro" id="IPR013815">
    <property type="entry name" value="ATP_grasp_subdomain_1"/>
</dbReference>
<keyword evidence="3" id="KW-0547">Nucleotide-binding</keyword>
<dbReference type="SUPFAM" id="SSF52210">
    <property type="entry name" value="Succinyl-CoA synthetase domains"/>
    <property type="match status" value="2"/>
</dbReference>
<dbReference type="Gene3D" id="3.30.470.20">
    <property type="entry name" value="ATP-grasp fold, B domain"/>
    <property type="match status" value="1"/>
</dbReference>
<dbReference type="GO" id="GO:0006099">
    <property type="term" value="P:tricarboxylic acid cycle"/>
    <property type="evidence" value="ECO:0007669"/>
    <property type="project" value="UniProtKB-KW"/>
</dbReference>
<evidence type="ECO:0000313" key="8">
    <source>
        <dbReference type="Proteomes" id="UP000027866"/>
    </source>
</evidence>
<accession>A0A074NLN5</accession>
<dbReference type="InterPro" id="IPR016102">
    <property type="entry name" value="Succinyl-CoA_synth-like"/>
</dbReference>
<evidence type="ECO:0000256" key="5">
    <source>
        <dbReference type="ARBA" id="ARBA00060888"/>
    </source>
</evidence>
<keyword evidence="1" id="KW-0816">Tricarboxylic acid cycle</keyword>
<name>A0A074NLN5_9SPHN</name>
<dbReference type="InterPro" id="IPR032875">
    <property type="entry name" value="Succ_CoA_lig_flav_dom"/>
</dbReference>
<proteinExistence type="inferred from homology"/>
<dbReference type="Gene3D" id="3.40.50.720">
    <property type="entry name" value="NAD(P)-binding Rossmann-like Domain"/>
    <property type="match status" value="1"/>
</dbReference>
<dbReference type="InterPro" id="IPR036291">
    <property type="entry name" value="NAD(P)-bd_dom_sf"/>
</dbReference>
<dbReference type="RefSeq" id="WP_051697547.1">
    <property type="nucleotide sequence ID" value="NZ_CP017057.1"/>
</dbReference>
<keyword evidence="4" id="KW-0067">ATP-binding</keyword>
<dbReference type="Pfam" id="PF19045">
    <property type="entry name" value="Ligase_CoA_2"/>
    <property type="match status" value="1"/>
</dbReference>
<evidence type="ECO:0000259" key="6">
    <source>
        <dbReference type="SMART" id="SM00881"/>
    </source>
</evidence>
<feature type="domain" description="CoA-binding" evidence="6">
    <location>
        <begin position="15"/>
        <end position="110"/>
    </location>
</feature>
<sequence length="709" mass="72706">MQLAETGLAPIQLDWLEPPRVVLVGASRRPGSVGRSVYDNLSCPGRPFELHTVNPHPLGEPGEGHFAGVSDIPQGPGLAVVAIPAAHVAAALRELGAKGIRLAVVISAGLGRQSEAGRAMLEAARQAGIRLIGPNCLGLILPRHALNASFARAMPKAGDLVLLSQSGAIATAMLEWAAPRGIGFSAVVSVGDMAQTDIGELVALFARDPGTRAILLYIEGLADGSGFLEAARAASGSKPVIALKAGRSREAGRAALSHTGALAGSWDVYRAAFRKAGVVAVDTLDDMLGAASLLHLHPEGSGDRLAILTNGGGAGILAVDALARTGGHLAQLSPGTIEALDRACPAGWSRGNPIDIIGDADAVRYESAIRAVLEDEGVDALLVMNCPTGLIEPGEAARASAAATARARRTGREIPVLACWLGDANLAASAPVLQDAGLPVFATPSQAVAGFAALVETRRAKGRRARRDPAPALPDETADAREVLAGIRADGRAILSEIEAKRLLQSFGIPVVPTHFIASLDEAEAACRAINAPYALKIVSPDITHKSDFGGVVLGLSDAAAVERAGKAMRAHLARAFPEARIEGFALQPMIARKSAHELFIGIARDPAFGPVVMFGAGGTAIEVVADKAAGLPPIGPEDARDMIGATRIARLLSGYRHVPAADLGAIAGVIEGVSRLAVALPEISELDINPLLADAGGAIALDARVVLG</sequence>
<dbReference type="EMBL" id="JMIX01000003">
    <property type="protein sequence ID" value="KEO98657.1"/>
    <property type="molecule type" value="Genomic_DNA"/>
</dbReference>
<dbReference type="InterPro" id="IPR043938">
    <property type="entry name" value="Ligase_CoA_dom"/>
</dbReference>
<comment type="caution">
    <text evidence="7">The sequence shown here is derived from an EMBL/GenBank/DDBJ whole genome shotgun (WGS) entry which is preliminary data.</text>
</comment>
<comment type="similarity">
    <text evidence="5">In the N-terminal section; belongs to the acetate CoA ligase alpha subunit family.</text>
</comment>
<dbReference type="InterPro" id="IPR051538">
    <property type="entry name" value="Acyl-CoA_Synth/Transferase"/>
</dbReference>
<dbReference type="Gene3D" id="3.30.1490.20">
    <property type="entry name" value="ATP-grasp fold, A domain"/>
    <property type="match status" value="1"/>
</dbReference>
<keyword evidence="8" id="KW-1185">Reference proteome</keyword>
<reference evidence="7 8" key="1">
    <citation type="submission" date="2014-04" db="EMBL/GenBank/DDBJ databases">
        <title>A comprehensive comparison of genomes of Erythrobacter spp. Strains.</title>
        <authorList>
            <person name="Zheng Q."/>
        </authorList>
    </citation>
    <scope>NUCLEOTIDE SEQUENCE [LARGE SCALE GENOMIC DNA]</scope>
    <source>
        <strain evidence="7 8">DSM 8509</strain>
    </source>
</reference>
<dbReference type="PATRIC" id="fig|39960.10.peg.1952"/>
<evidence type="ECO:0000256" key="4">
    <source>
        <dbReference type="ARBA" id="ARBA00022840"/>
    </source>
</evidence>
<keyword evidence="2" id="KW-0436">Ligase</keyword>
<protein>
    <recommendedName>
        <fullName evidence="6">CoA-binding domain-containing protein</fullName>
    </recommendedName>
</protein>
<evidence type="ECO:0000256" key="2">
    <source>
        <dbReference type="ARBA" id="ARBA00022598"/>
    </source>
</evidence>
<evidence type="ECO:0000256" key="3">
    <source>
        <dbReference type="ARBA" id="ARBA00022741"/>
    </source>
</evidence>
<organism evidence="7 8">
    <name type="scientific">Erythrobacter litoralis</name>
    <dbReference type="NCBI Taxonomy" id="39960"/>
    <lineage>
        <taxon>Bacteria</taxon>
        <taxon>Pseudomonadati</taxon>
        <taxon>Pseudomonadota</taxon>
        <taxon>Alphaproteobacteria</taxon>
        <taxon>Sphingomonadales</taxon>
        <taxon>Erythrobacteraceae</taxon>
        <taxon>Erythrobacter/Porphyrobacter group</taxon>
        <taxon>Erythrobacter</taxon>
    </lineage>
</organism>
<dbReference type="AlphaFoldDB" id="A0A074NLN5"/>
<evidence type="ECO:0000256" key="1">
    <source>
        <dbReference type="ARBA" id="ARBA00022532"/>
    </source>
</evidence>
<dbReference type="PANTHER" id="PTHR43334:SF1">
    <property type="entry name" value="3-HYDROXYPROPIONATE--COA LIGASE [ADP-FORMING]"/>
    <property type="match status" value="1"/>
</dbReference>
<dbReference type="FunFam" id="3.30.1490.20:FF:000020">
    <property type="entry name" value="Protein lysine acetyltransferase"/>
    <property type="match status" value="1"/>
</dbReference>
<dbReference type="Gene3D" id="3.40.50.261">
    <property type="entry name" value="Succinyl-CoA synthetase domains"/>
    <property type="match status" value="2"/>
</dbReference>
<dbReference type="GO" id="GO:0005524">
    <property type="term" value="F:ATP binding"/>
    <property type="evidence" value="ECO:0007669"/>
    <property type="project" value="UniProtKB-KW"/>
</dbReference>
<dbReference type="SUPFAM" id="SSF51735">
    <property type="entry name" value="NAD(P)-binding Rossmann-fold domains"/>
    <property type="match status" value="1"/>
</dbReference>
<dbReference type="KEGG" id="elq:Ga0102493_112855"/>
<dbReference type="Proteomes" id="UP000027866">
    <property type="component" value="Unassembled WGS sequence"/>
</dbReference>
<dbReference type="GO" id="GO:0043758">
    <property type="term" value="F:acetate-CoA ligase (ADP-forming) activity"/>
    <property type="evidence" value="ECO:0007669"/>
    <property type="project" value="InterPro"/>
</dbReference>